<evidence type="ECO:0000256" key="6">
    <source>
        <dbReference type="ARBA" id="ARBA00022989"/>
    </source>
</evidence>
<comment type="subcellular location">
    <subcellularLocation>
        <location evidence="2">Cell junction</location>
    </subcellularLocation>
    <subcellularLocation>
        <location evidence="1">Membrane</location>
        <topology evidence="1">Multi-pass membrane protein</topology>
    </subcellularLocation>
</comment>
<evidence type="ECO:0000256" key="4">
    <source>
        <dbReference type="ARBA" id="ARBA00022692"/>
    </source>
</evidence>
<evidence type="ECO:0000256" key="1">
    <source>
        <dbReference type="ARBA" id="ARBA00004141"/>
    </source>
</evidence>
<feature type="transmembrane region" description="Helical" evidence="8">
    <location>
        <begin position="18"/>
        <end position="36"/>
    </location>
</feature>
<evidence type="ECO:0000313" key="9">
    <source>
        <dbReference type="EMBL" id="CAB3367642.1"/>
    </source>
</evidence>
<accession>A0A8S1CJ42</accession>
<dbReference type="PRINTS" id="PR01077">
    <property type="entry name" value="CLAUDIN"/>
</dbReference>
<keyword evidence="6 8" id="KW-1133">Transmembrane helix</keyword>
<reference evidence="9 10" key="1">
    <citation type="submission" date="2020-04" db="EMBL/GenBank/DDBJ databases">
        <authorList>
            <person name="Alioto T."/>
            <person name="Alioto T."/>
            <person name="Gomez Garrido J."/>
        </authorList>
    </citation>
    <scope>NUCLEOTIDE SEQUENCE [LARGE SCALE GENOMIC DNA]</scope>
</reference>
<comment type="similarity">
    <text evidence="3">Belongs to the TMEM47 family.</text>
</comment>
<dbReference type="GO" id="GO:0098609">
    <property type="term" value="P:cell-cell adhesion"/>
    <property type="evidence" value="ECO:0007669"/>
    <property type="project" value="TreeGrafter"/>
</dbReference>
<dbReference type="OrthoDB" id="8655982at2759"/>
<organism evidence="9 10">
    <name type="scientific">Cloeon dipterum</name>
    <dbReference type="NCBI Taxonomy" id="197152"/>
    <lineage>
        <taxon>Eukaryota</taxon>
        <taxon>Metazoa</taxon>
        <taxon>Ecdysozoa</taxon>
        <taxon>Arthropoda</taxon>
        <taxon>Hexapoda</taxon>
        <taxon>Insecta</taxon>
        <taxon>Pterygota</taxon>
        <taxon>Palaeoptera</taxon>
        <taxon>Ephemeroptera</taxon>
        <taxon>Pisciforma</taxon>
        <taxon>Baetidae</taxon>
        <taxon>Cloeon</taxon>
    </lineage>
</organism>
<evidence type="ECO:0000313" key="10">
    <source>
        <dbReference type="Proteomes" id="UP000494165"/>
    </source>
</evidence>
<gene>
    <name evidence="9" type="ORF">CLODIP_2_CD02056</name>
</gene>
<dbReference type="InterPro" id="IPR004031">
    <property type="entry name" value="PMP22/EMP/MP20/Claudin"/>
</dbReference>
<comment type="caution">
    <text evidence="9">The sequence shown here is derived from an EMBL/GenBank/DDBJ whole genome shotgun (WGS) entry which is preliminary data.</text>
</comment>
<dbReference type="Pfam" id="PF00822">
    <property type="entry name" value="PMP22_Claudin"/>
    <property type="match status" value="1"/>
</dbReference>
<feature type="transmembrane region" description="Helical" evidence="8">
    <location>
        <begin position="163"/>
        <end position="184"/>
    </location>
</feature>
<dbReference type="FunFam" id="1.20.140.150:FF:000028">
    <property type="entry name" value="Uncharacterized protein, isoform A"/>
    <property type="match status" value="1"/>
</dbReference>
<keyword evidence="5" id="KW-0965">Cell junction</keyword>
<sequence length="207" mass="23022">MAPTTTIETVTITRPLKVIAFICGIIVVVLMVMALASTDWLMAAGWRQGLFMHCISDDAPTPLPFNIVADPDCYPARDVAYIKAAAALCVVCLLTDLFATLMTCLGLRSTDHRKKYTYYRVAVYIMILSLISLLLALVIYPVYFASELKEGKAGNRTVWEFGWAYGVGWGAAIFLFGGVILLLCDKESEEIYYKERKIVHDTDSTRA</sequence>
<evidence type="ECO:0008006" key="11">
    <source>
        <dbReference type="Google" id="ProtNLM"/>
    </source>
</evidence>
<evidence type="ECO:0000256" key="5">
    <source>
        <dbReference type="ARBA" id="ARBA00022949"/>
    </source>
</evidence>
<dbReference type="GO" id="GO:0016020">
    <property type="term" value="C:membrane"/>
    <property type="evidence" value="ECO:0007669"/>
    <property type="project" value="UniProtKB-SubCell"/>
</dbReference>
<feature type="transmembrane region" description="Helical" evidence="8">
    <location>
        <begin position="119"/>
        <end position="143"/>
    </location>
</feature>
<protein>
    <recommendedName>
        <fullName evidence="11">Transmembrane protein 47</fullName>
    </recommendedName>
</protein>
<dbReference type="EMBL" id="CADEPI010000032">
    <property type="protein sequence ID" value="CAB3367642.1"/>
    <property type="molecule type" value="Genomic_DNA"/>
</dbReference>
<evidence type="ECO:0000256" key="3">
    <source>
        <dbReference type="ARBA" id="ARBA00008691"/>
    </source>
</evidence>
<dbReference type="Proteomes" id="UP000494165">
    <property type="component" value="Unassembled WGS sequence"/>
</dbReference>
<feature type="transmembrane region" description="Helical" evidence="8">
    <location>
        <begin position="84"/>
        <end position="107"/>
    </location>
</feature>
<dbReference type="Gene3D" id="1.20.140.150">
    <property type="match status" value="1"/>
</dbReference>
<dbReference type="PANTHER" id="PTHR14399:SF5">
    <property type="entry name" value="CELL JUNCTION PROTEIN VAB-9"/>
    <property type="match status" value="1"/>
</dbReference>
<dbReference type="PANTHER" id="PTHR14399">
    <property type="entry name" value="P53-INDUCED PROTEIN RELATED"/>
    <property type="match status" value="1"/>
</dbReference>
<proteinExistence type="inferred from homology"/>
<evidence type="ECO:0000256" key="8">
    <source>
        <dbReference type="SAM" id="Phobius"/>
    </source>
</evidence>
<dbReference type="InterPro" id="IPR015664">
    <property type="entry name" value="P53_induced"/>
</dbReference>
<evidence type="ECO:0000256" key="2">
    <source>
        <dbReference type="ARBA" id="ARBA00004282"/>
    </source>
</evidence>
<keyword evidence="4 8" id="KW-0812">Transmembrane</keyword>
<name>A0A8S1CJ42_9INSE</name>
<keyword evidence="7 8" id="KW-0472">Membrane</keyword>
<dbReference type="AlphaFoldDB" id="A0A8S1CJ42"/>
<keyword evidence="10" id="KW-1185">Reference proteome</keyword>
<dbReference type="GO" id="GO:0005911">
    <property type="term" value="C:cell-cell junction"/>
    <property type="evidence" value="ECO:0007669"/>
    <property type="project" value="TreeGrafter"/>
</dbReference>
<evidence type="ECO:0000256" key="7">
    <source>
        <dbReference type="ARBA" id="ARBA00023136"/>
    </source>
</evidence>